<feature type="transmembrane region" description="Helical" evidence="6">
    <location>
        <begin position="342"/>
        <end position="363"/>
    </location>
</feature>
<feature type="transmembrane region" description="Helical" evidence="6">
    <location>
        <begin position="59"/>
        <end position="78"/>
    </location>
</feature>
<comment type="similarity">
    <text evidence="6">Belongs to the inorganic phosphate transporter (PiT) (TC 2.A.20) family.</text>
</comment>
<feature type="transmembrane region" description="Helical" evidence="6">
    <location>
        <begin position="85"/>
        <end position="106"/>
    </location>
</feature>
<sequence>MAREPREFRTLDKDLSRVTNAERAVMQSARPVFRLGVALIFMAAAALTATGFFAGQPAIGIVAAGMAVAAYLALSIGANDVSNSLGPAVGAGAIGMTSGLILVAAMEVLGAVLAGDAVTATLTEGLVGSTLGQGEATARMMLAALLAAGIWISLATWATAPVSTTHSVVGAIAGAGLATFGASAVNWPAMGMIATGWVASPLVAGLLAAGLLAALRNRVMNRPDRVEAGRIWLPVLVALTMGMLGAVAAVSTHLPGLPVILAIGLVCAGAGWVHARLRIDRLIDEESGERLAVKKLLGLPLAAAALVMGFAHGANDTANIAAPLTIMLESIAPGAKAPRGTLVLLVASIGIALGIVLFGRRLVHMVGSRITRLNPARALCVSLATAVTVLGFSSFGLPVSTTHIAVGGVFGIGFYREWRDRKQAADEDLLPEEAPFPDEERRRRHLVRRSHVRTILGAWLITVPAAAWLAAMLVWIGRL</sequence>
<protein>
    <recommendedName>
        <fullName evidence="6">Phosphate transporter</fullName>
    </recommendedName>
</protein>
<dbReference type="EMBL" id="QPJL01000025">
    <property type="protein sequence ID" value="RCW79434.1"/>
    <property type="molecule type" value="Genomic_DNA"/>
</dbReference>
<feature type="transmembrane region" description="Helical" evidence="6">
    <location>
        <begin position="193"/>
        <end position="215"/>
    </location>
</feature>
<dbReference type="PANTHER" id="PTHR11101:SF80">
    <property type="entry name" value="PHOSPHATE TRANSPORTER"/>
    <property type="match status" value="1"/>
</dbReference>
<evidence type="ECO:0000256" key="5">
    <source>
        <dbReference type="ARBA" id="ARBA00023136"/>
    </source>
</evidence>
<proteinExistence type="inferred from homology"/>
<keyword evidence="4 6" id="KW-1133">Transmembrane helix</keyword>
<evidence type="ECO:0000256" key="3">
    <source>
        <dbReference type="ARBA" id="ARBA00022692"/>
    </source>
</evidence>
<keyword evidence="6" id="KW-0592">Phosphate transport</keyword>
<accession>A0A368YMQ0</accession>
<keyword evidence="8" id="KW-1185">Reference proteome</keyword>
<evidence type="ECO:0000256" key="2">
    <source>
        <dbReference type="ARBA" id="ARBA00022448"/>
    </source>
</evidence>
<feature type="transmembrane region" description="Helical" evidence="6">
    <location>
        <begin position="452"/>
        <end position="476"/>
    </location>
</feature>
<evidence type="ECO:0000256" key="6">
    <source>
        <dbReference type="RuleBase" id="RU363058"/>
    </source>
</evidence>
<comment type="caution">
    <text evidence="7">The sequence shown here is derived from an EMBL/GenBank/DDBJ whole genome shotgun (WGS) entry which is preliminary data.</text>
</comment>
<feature type="transmembrane region" description="Helical" evidence="6">
    <location>
        <begin position="256"/>
        <end position="275"/>
    </location>
</feature>
<dbReference type="GO" id="GO:0016020">
    <property type="term" value="C:membrane"/>
    <property type="evidence" value="ECO:0007669"/>
    <property type="project" value="UniProtKB-SubCell"/>
</dbReference>
<dbReference type="RefSeq" id="WP_114350516.1">
    <property type="nucleotide sequence ID" value="NZ_QPJL01000025.1"/>
</dbReference>
<feature type="transmembrane region" description="Helical" evidence="6">
    <location>
        <begin position="296"/>
        <end position="314"/>
    </location>
</feature>
<dbReference type="AlphaFoldDB" id="A0A368YMQ0"/>
<feature type="transmembrane region" description="Helical" evidence="6">
    <location>
        <begin position="375"/>
        <end position="393"/>
    </location>
</feature>
<feature type="transmembrane region" description="Helical" evidence="6">
    <location>
        <begin position="231"/>
        <end position="250"/>
    </location>
</feature>
<feature type="transmembrane region" description="Helical" evidence="6">
    <location>
        <begin position="167"/>
        <end position="187"/>
    </location>
</feature>
<dbReference type="GO" id="GO:0035435">
    <property type="term" value="P:phosphate ion transmembrane transport"/>
    <property type="evidence" value="ECO:0007669"/>
    <property type="project" value="TreeGrafter"/>
</dbReference>
<evidence type="ECO:0000256" key="4">
    <source>
        <dbReference type="ARBA" id="ARBA00022989"/>
    </source>
</evidence>
<dbReference type="PANTHER" id="PTHR11101">
    <property type="entry name" value="PHOSPHATE TRANSPORTER"/>
    <property type="match status" value="1"/>
</dbReference>
<keyword evidence="2 6" id="KW-0813">Transport</keyword>
<keyword evidence="5 6" id="KW-0472">Membrane</keyword>
<evidence type="ECO:0000313" key="8">
    <source>
        <dbReference type="Proteomes" id="UP000253345"/>
    </source>
</evidence>
<dbReference type="Proteomes" id="UP000253345">
    <property type="component" value="Unassembled WGS sequence"/>
</dbReference>
<keyword evidence="3 6" id="KW-0812">Transmembrane</keyword>
<dbReference type="OrthoDB" id="9779554at2"/>
<feature type="transmembrane region" description="Helical" evidence="6">
    <location>
        <begin position="140"/>
        <end position="160"/>
    </location>
</feature>
<name>A0A368YMQ0_9RHOB</name>
<dbReference type="GO" id="GO:0005315">
    <property type="term" value="F:phosphate transmembrane transporter activity"/>
    <property type="evidence" value="ECO:0007669"/>
    <property type="project" value="InterPro"/>
</dbReference>
<feature type="transmembrane region" description="Helical" evidence="6">
    <location>
        <begin position="32"/>
        <end position="53"/>
    </location>
</feature>
<gene>
    <name evidence="7" type="ORF">DFP89_12518</name>
</gene>
<dbReference type="Pfam" id="PF01384">
    <property type="entry name" value="PHO4"/>
    <property type="match status" value="1"/>
</dbReference>
<comment type="subcellular location">
    <subcellularLocation>
        <location evidence="1 6">Membrane</location>
        <topology evidence="1 6">Multi-pass membrane protein</topology>
    </subcellularLocation>
</comment>
<dbReference type="InterPro" id="IPR001204">
    <property type="entry name" value="Phos_transporter"/>
</dbReference>
<evidence type="ECO:0000256" key="1">
    <source>
        <dbReference type="ARBA" id="ARBA00004141"/>
    </source>
</evidence>
<organism evidence="7 8">
    <name type="scientific">Paracoccus lutimaris</name>
    <dbReference type="NCBI Taxonomy" id="1490030"/>
    <lineage>
        <taxon>Bacteria</taxon>
        <taxon>Pseudomonadati</taxon>
        <taxon>Pseudomonadota</taxon>
        <taxon>Alphaproteobacteria</taxon>
        <taxon>Rhodobacterales</taxon>
        <taxon>Paracoccaceae</taxon>
        <taxon>Paracoccus</taxon>
    </lineage>
</organism>
<reference evidence="7 8" key="1">
    <citation type="submission" date="2018-07" db="EMBL/GenBank/DDBJ databases">
        <title>Genomic Encyclopedia of Type Strains, Phase III (KMG-III): the genomes of soil and plant-associated and newly described type strains.</title>
        <authorList>
            <person name="Whitman W."/>
        </authorList>
    </citation>
    <scope>NUCLEOTIDE SEQUENCE [LARGE SCALE GENOMIC DNA]</scope>
    <source>
        <strain evidence="7 8">CECT 8525</strain>
    </source>
</reference>
<evidence type="ECO:0000313" key="7">
    <source>
        <dbReference type="EMBL" id="RCW79434.1"/>
    </source>
</evidence>